<dbReference type="EMBL" id="JASNQZ010000001">
    <property type="protein sequence ID" value="KAL0960777.1"/>
    <property type="molecule type" value="Genomic_DNA"/>
</dbReference>
<accession>A0ABR3JY61</accession>
<feature type="compositionally biased region" description="Gly residues" evidence="1">
    <location>
        <begin position="418"/>
        <end position="433"/>
    </location>
</feature>
<organism evidence="2 3">
    <name type="scientific">Hohenbuehelia grisea</name>
    <dbReference type="NCBI Taxonomy" id="104357"/>
    <lineage>
        <taxon>Eukaryota</taxon>
        <taxon>Fungi</taxon>
        <taxon>Dikarya</taxon>
        <taxon>Basidiomycota</taxon>
        <taxon>Agaricomycotina</taxon>
        <taxon>Agaricomycetes</taxon>
        <taxon>Agaricomycetidae</taxon>
        <taxon>Agaricales</taxon>
        <taxon>Pleurotineae</taxon>
        <taxon>Pleurotaceae</taxon>
        <taxon>Hohenbuehelia</taxon>
    </lineage>
</organism>
<dbReference type="Proteomes" id="UP001556367">
    <property type="component" value="Unassembled WGS sequence"/>
</dbReference>
<keyword evidence="3" id="KW-1185">Reference proteome</keyword>
<gene>
    <name evidence="2" type="ORF">HGRIS_005798</name>
</gene>
<proteinExistence type="predicted"/>
<evidence type="ECO:0000256" key="1">
    <source>
        <dbReference type="SAM" id="MobiDB-lite"/>
    </source>
</evidence>
<reference evidence="3" key="1">
    <citation type="submission" date="2024-06" db="EMBL/GenBank/DDBJ databases">
        <title>Multi-omics analyses provide insights into the biosynthesis of the anticancer antibiotic pleurotin in Hohenbuehelia grisea.</title>
        <authorList>
            <person name="Weaver J.A."/>
            <person name="Alberti F."/>
        </authorList>
    </citation>
    <scope>NUCLEOTIDE SEQUENCE [LARGE SCALE GENOMIC DNA]</scope>
    <source>
        <strain evidence="3">T-177</strain>
    </source>
</reference>
<dbReference type="InterPro" id="IPR014752">
    <property type="entry name" value="Arrestin-like_C"/>
</dbReference>
<feature type="region of interest" description="Disordered" evidence="1">
    <location>
        <begin position="413"/>
        <end position="442"/>
    </location>
</feature>
<sequence length="452" mass="48952">MSTTSLPSYVAPVLSQNHGRAPSYNAERPSYERRIAVADHREPRALGLFVKQSKSVALHLFDQEDGISLPVYSTGDNVKGEVRLSKPENVTNVEVKIEGRLRLKEIAEGGTTTAKLCLDTDSLWLKAESSGPCPAILPFSLQLPNHFECEGETVPLPPTYDVKLSGVPGFNATIEYSISVLVDKPHSGASIVPLVKTTLFGSSSNAAISTHFQYYPRTRPATAPPPPLLLTQHGFSEHPEWQAFDSMIHAKSGNLQDITTVLYIPKSRVFCMNEPIPFHVMFRSSAISLASFMPYCPSTSTTSTERMTKIQLLRQSTVDVRNTEVQGTKTDMWRLDAVGEGIFRVAGDGPDFIAYSGEITIDSSVKVAGFKAAGLSVKDCIVLSMTPPEPQKSPFGELRLLAPIQLTTDAWAADGAGSTNGHGAGNGANGNGNGTYRDDDSIFKDPNYFQGV</sequence>
<evidence type="ECO:0008006" key="4">
    <source>
        <dbReference type="Google" id="ProtNLM"/>
    </source>
</evidence>
<evidence type="ECO:0000313" key="3">
    <source>
        <dbReference type="Proteomes" id="UP001556367"/>
    </source>
</evidence>
<name>A0ABR3JY61_9AGAR</name>
<comment type="caution">
    <text evidence="2">The sequence shown here is derived from an EMBL/GenBank/DDBJ whole genome shotgun (WGS) entry which is preliminary data.</text>
</comment>
<evidence type="ECO:0000313" key="2">
    <source>
        <dbReference type="EMBL" id="KAL0960777.1"/>
    </source>
</evidence>
<dbReference type="Gene3D" id="2.60.40.640">
    <property type="match status" value="1"/>
</dbReference>
<protein>
    <recommendedName>
        <fullName evidence="4">Arrestin-like N-terminal domain-containing protein</fullName>
    </recommendedName>
</protein>